<evidence type="ECO:0000256" key="4">
    <source>
        <dbReference type="ARBA" id="ARBA00022859"/>
    </source>
</evidence>
<dbReference type="InterPro" id="IPR013783">
    <property type="entry name" value="Ig-like_fold"/>
</dbReference>
<gene>
    <name evidence="12" type="primary">LOC108929700</name>
</gene>
<evidence type="ECO:0000313" key="13">
    <source>
        <dbReference type="Proteomes" id="UP000694397"/>
    </source>
</evidence>
<evidence type="ECO:0000256" key="8">
    <source>
        <dbReference type="SAM" id="MobiDB-lite"/>
    </source>
</evidence>
<dbReference type="KEGG" id="sfm:108929700"/>
<evidence type="ECO:0000256" key="1">
    <source>
        <dbReference type="ARBA" id="ARBA00004236"/>
    </source>
</evidence>
<name>A0A8C9S6Z3_SCLFO</name>
<evidence type="ECO:0000256" key="5">
    <source>
        <dbReference type="ARBA" id="ARBA00023136"/>
    </source>
</evidence>
<dbReference type="InterPro" id="IPR003599">
    <property type="entry name" value="Ig_sub"/>
</dbReference>
<feature type="transmembrane region" description="Helical" evidence="9">
    <location>
        <begin position="251"/>
        <end position="271"/>
    </location>
</feature>
<evidence type="ECO:0000256" key="7">
    <source>
        <dbReference type="ARBA" id="ARBA00023180"/>
    </source>
</evidence>
<dbReference type="GeneID" id="108929700"/>
<dbReference type="Ensembl" id="ENSSFOT00015027407.2">
    <property type="protein sequence ID" value="ENSSFOP00015027098.2"/>
    <property type="gene ID" value="ENSSFOG00015017404.2"/>
</dbReference>
<dbReference type="InterPro" id="IPR052051">
    <property type="entry name" value="TCR_complex_component"/>
</dbReference>
<reference evidence="12" key="2">
    <citation type="submission" date="2025-08" db="UniProtKB">
        <authorList>
            <consortium name="Ensembl"/>
        </authorList>
    </citation>
    <scope>IDENTIFICATION</scope>
</reference>
<keyword evidence="9" id="KW-1133">Transmembrane helix</keyword>
<evidence type="ECO:0000256" key="2">
    <source>
        <dbReference type="ARBA" id="ARBA00022475"/>
    </source>
</evidence>
<evidence type="ECO:0000259" key="11">
    <source>
        <dbReference type="PROSITE" id="PS50835"/>
    </source>
</evidence>
<keyword evidence="4" id="KW-0391">Immunity</keyword>
<keyword evidence="3 10" id="KW-0732">Signal</keyword>
<dbReference type="AlphaFoldDB" id="A0A8C9S6Z3"/>
<feature type="domain" description="Ig-like" evidence="11">
    <location>
        <begin position="14"/>
        <end position="115"/>
    </location>
</feature>
<dbReference type="GO" id="GO:0002376">
    <property type="term" value="P:immune system process"/>
    <property type="evidence" value="ECO:0007669"/>
    <property type="project" value="UniProtKB-KW"/>
</dbReference>
<keyword evidence="6" id="KW-1015">Disulfide bond</keyword>
<reference evidence="12 13" key="1">
    <citation type="submission" date="2019-04" db="EMBL/GenBank/DDBJ databases">
        <authorList>
            <consortium name="Wellcome Sanger Institute Data Sharing"/>
        </authorList>
    </citation>
    <scope>NUCLEOTIDE SEQUENCE [LARGE SCALE GENOMIC DNA]</scope>
</reference>
<reference evidence="12" key="3">
    <citation type="submission" date="2025-09" db="UniProtKB">
        <authorList>
            <consortium name="Ensembl"/>
        </authorList>
    </citation>
    <scope>IDENTIFICATION</scope>
</reference>
<keyword evidence="9" id="KW-0812">Transmembrane</keyword>
<feature type="region of interest" description="Disordered" evidence="8">
    <location>
        <begin position="280"/>
        <end position="342"/>
    </location>
</feature>
<dbReference type="SMART" id="SM00409">
    <property type="entry name" value="IG"/>
    <property type="match status" value="2"/>
</dbReference>
<dbReference type="RefSeq" id="XP_018599913.2">
    <property type="nucleotide sequence ID" value="XM_018744397.2"/>
</dbReference>
<feature type="compositionally biased region" description="Polar residues" evidence="8">
    <location>
        <begin position="293"/>
        <end position="302"/>
    </location>
</feature>
<keyword evidence="13" id="KW-1185">Reference proteome</keyword>
<dbReference type="InterPro" id="IPR007110">
    <property type="entry name" value="Ig-like_dom"/>
</dbReference>
<comment type="subcellular location">
    <subcellularLocation>
        <location evidence="1">Cell membrane</location>
    </subcellularLocation>
</comment>
<organism evidence="12 13">
    <name type="scientific">Scleropages formosus</name>
    <name type="common">Asian bonytongue</name>
    <name type="synonym">Osteoglossum formosum</name>
    <dbReference type="NCBI Taxonomy" id="113540"/>
    <lineage>
        <taxon>Eukaryota</taxon>
        <taxon>Metazoa</taxon>
        <taxon>Chordata</taxon>
        <taxon>Craniata</taxon>
        <taxon>Vertebrata</taxon>
        <taxon>Euteleostomi</taxon>
        <taxon>Actinopterygii</taxon>
        <taxon>Neopterygii</taxon>
        <taxon>Teleostei</taxon>
        <taxon>Osteoglossocephala</taxon>
        <taxon>Osteoglossomorpha</taxon>
        <taxon>Osteoglossiformes</taxon>
        <taxon>Osteoglossidae</taxon>
        <taxon>Scleropages</taxon>
    </lineage>
</organism>
<protein>
    <submittedName>
        <fullName evidence="12">Uncharacterized LOC108929700</fullName>
    </submittedName>
</protein>
<keyword evidence="7" id="KW-0325">Glycoprotein</keyword>
<dbReference type="GO" id="GO:0005886">
    <property type="term" value="C:plasma membrane"/>
    <property type="evidence" value="ECO:0007669"/>
    <property type="project" value="UniProtKB-SubCell"/>
</dbReference>
<dbReference type="SMART" id="SM00406">
    <property type="entry name" value="IGv"/>
    <property type="match status" value="2"/>
</dbReference>
<keyword evidence="5 9" id="KW-0472">Membrane</keyword>
<dbReference type="SUPFAM" id="SSF48726">
    <property type="entry name" value="Immunoglobulin"/>
    <property type="match status" value="2"/>
</dbReference>
<dbReference type="Gene3D" id="2.60.40.10">
    <property type="entry name" value="Immunoglobulins"/>
    <property type="match status" value="2"/>
</dbReference>
<dbReference type="InterPro" id="IPR013106">
    <property type="entry name" value="Ig_V-set"/>
</dbReference>
<dbReference type="InterPro" id="IPR036179">
    <property type="entry name" value="Ig-like_dom_sf"/>
</dbReference>
<feature type="signal peptide" evidence="10">
    <location>
        <begin position="1"/>
        <end position="18"/>
    </location>
</feature>
<dbReference type="Proteomes" id="UP000694397">
    <property type="component" value="Chromosome 13"/>
</dbReference>
<evidence type="ECO:0000256" key="6">
    <source>
        <dbReference type="ARBA" id="ARBA00023157"/>
    </source>
</evidence>
<sequence>MLRLLFTLPILRMPYVVSDITVSQPRGVMSVRLGETVTLECYSKSDKAKRWMWLRQRPGQAPETIITTYYEQQDLYGDLKGSGRITLEKDTRTMNVTMSRVEKSDTAMYFCALSDYEHFHFGTGTFVTVVGSEWSRTVVQQVASDPARPGDSVTLQCTVDSETCAGEHSVYWFRHGSGESLPGLIYTHGNRSDECEKSPEARSPTHGCVYILPKRNLSPSDAGIYYCAVATCGDILFGNGTKLEVTDSGGVSPLVIALGTLNVCFLTVIIVQICKRRKPFSDDSQRGSENARTESCSNQTSEAEPLNYAALNFTRSKQKPGARKKEEHLSSTYSEVIMSCKS</sequence>
<proteinExistence type="predicted"/>
<dbReference type="Pfam" id="PF07686">
    <property type="entry name" value="V-set"/>
    <property type="match status" value="2"/>
</dbReference>
<feature type="chain" id="PRO_5034420424" evidence="10">
    <location>
        <begin position="19"/>
        <end position="342"/>
    </location>
</feature>
<dbReference type="GO" id="GO:0009617">
    <property type="term" value="P:response to bacterium"/>
    <property type="evidence" value="ECO:0007669"/>
    <property type="project" value="TreeGrafter"/>
</dbReference>
<accession>A0A8C9S6Z3</accession>
<feature type="compositionally biased region" description="Basic and acidic residues" evidence="8">
    <location>
        <begin position="280"/>
        <end position="292"/>
    </location>
</feature>
<feature type="domain" description="Ig-like" evidence="11">
    <location>
        <begin position="136"/>
        <end position="246"/>
    </location>
</feature>
<keyword evidence="2" id="KW-1003">Cell membrane</keyword>
<dbReference type="OrthoDB" id="6370831at2759"/>
<dbReference type="PROSITE" id="PS50835">
    <property type="entry name" value="IG_LIKE"/>
    <property type="match status" value="2"/>
</dbReference>
<evidence type="ECO:0000256" key="9">
    <source>
        <dbReference type="SAM" id="Phobius"/>
    </source>
</evidence>
<evidence type="ECO:0000313" key="12">
    <source>
        <dbReference type="Ensembl" id="ENSSFOP00015027098.2"/>
    </source>
</evidence>
<dbReference type="PANTHER" id="PTHR19433">
    <property type="entry name" value="T-CELL RECEPTOR ALPHA CHAIN V REGION-RELATED"/>
    <property type="match status" value="1"/>
</dbReference>
<dbReference type="CDD" id="cd00099">
    <property type="entry name" value="IgV"/>
    <property type="match status" value="1"/>
</dbReference>
<evidence type="ECO:0000256" key="10">
    <source>
        <dbReference type="SAM" id="SignalP"/>
    </source>
</evidence>
<evidence type="ECO:0000256" key="3">
    <source>
        <dbReference type="ARBA" id="ARBA00022729"/>
    </source>
</evidence>
<dbReference type="GeneTree" id="ENSGT01030000234530"/>